<comment type="catalytic activity">
    <reaction evidence="1">
        <text>ATP + protein L-histidine = ADP + protein N-phospho-L-histidine.</text>
        <dbReference type="EC" id="2.7.13.3"/>
    </reaction>
</comment>
<evidence type="ECO:0000256" key="4">
    <source>
        <dbReference type="ARBA" id="ARBA00022679"/>
    </source>
</evidence>
<keyword evidence="10" id="KW-0472">Membrane</keyword>
<dbReference type="Gene3D" id="3.30.565.10">
    <property type="entry name" value="Histidine kinase-like ATPase, C-terminal domain"/>
    <property type="match status" value="1"/>
</dbReference>
<keyword evidence="9" id="KW-0802">TPR repeat</keyword>
<keyword evidence="8" id="KW-0902">Two-component regulatory system</keyword>
<dbReference type="InterPro" id="IPR019734">
    <property type="entry name" value="TPR_rpt"/>
</dbReference>
<evidence type="ECO:0000256" key="8">
    <source>
        <dbReference type="ARBA" id="ARBA00023012"/>
    </source>
</evidence>
<dbReference type="InterPro" id="IPR011712">
    <property type="entry name" value="Sig_transdc_His_kin_sub3_dim/P"/>
</dbReference>
<evidence type="ECO:0000256" key="6">
    <source>
        <dbReference type="ARBA" id="ARBA00022777"/>
    </source>
</evidence>
<evidence type="ECO:0000313" key="13">
    <source>
        <dbReference type="EMBL" id="NPE14869.1"/>
    </source>
</evidence>
<evidence type="ECO:0000256" key="9">
    <source>
        <dbReference type="PROSITE-ProRule" id="PRU00339"/>
    </source>
</evidence>
<evidence type="ECO:0000256" key="10">
    <source>
        <dbReference type="SAM" id="Phobius"/>
    </source>
</evidence>
<dbReference type="Pfam" id="PF02518">
    <property type="entry name" value="HATPase_c"/>
    <property type="match status" value="1"/>
</dbReference>
<dbReference type="SMART" id="SM00387">
    <property type="entry name" value="HATPase_c"/>
    <property type="match status" value="1"/>
</dbReference>
<dbReference type="InterPro" id="IPR003594">
    <property type="entry name" value="HATPase_dom"/>
</dbReference>
<keyword evidence="10" id="KW-1133">Transmembrane helix</keyword>
<dbReference type="Proteomes" id="UP001193734">
    <property type="component" value="Unassembled WGS sequence"/>
</dbReference>
<keyword evidence="5" id="KW-0547">Nucleotide-binding</keyword>
<dbReference type="Gene3D" id="1.20.5.1930">
    <property type="match status" value="1"/>
</dbReference>
<evidence type="ECO:0000256" key="7">
    <source>
        <dbReference type="ARBA" id="ARBA00022840"/>
    </source>
</evidence>
<reference evidence="13 14" key="1">
    <citation type="submission" date="2020-05" db="EMBL/GenBank/DDBJ databases">
        <title>Distinct polysaccharide utilization as determinants for interspecies competition between intestinal Prevotella spp.</title>
        <authorList>
            <person name="Galvez E.J.C."/>
            <person name="Iljazovic A."/>
            <person name="Strowig T."/>
        </authorList>
    </citation>
    <scope>NUCLEOTIDE SEQUENCE [LARGE SCALE GENOMIC DNA]</scope>
    <source>
        <strain evidence="13 14">PROD</strain>
    </source>
</reference>
<evidence type="ECO:0000256" key="11">
    <source>
        <dbReference type="SAM" id="SignalP"/>
    </source>
</evidence>
<feature type="transmembrane region" description="Helical" evidence="10">
    <location>
        <begin position="346"/>
        <end position="368"/>
    </location>
</feature>
<evidence type="ECO:0000256" key="3">
    <source>
        <dbReference type="ARBA" id="ARBA00022553"/>
    </source>
</evidence>
<keyword evidence="6" id="KW-0418">Kinase</keyword>
<dbReference type="SUPFAM" id="SSF55874">
    <property type="entry name" value="ATPase domain of HSP90 chaperone/DNA topoisomerase II/histidine kinase"/>
    <property type="match status" value="1"/>
</dbReference>
<feature type="signal peptide" evidence="11">
    <location>
        <begin position="1"/>
        <end position="22"/>
    </location>
</feature>
<evidence type="ECO:0000256" key="2">
    <source>
        <dbReference type="ARBA" id="ARBA00012438"/>
    </source>
</evidence>
<organism evidence="13 14">
    <name type="scientific">Xylanibacter rodentium</name>
    <dbReference type="NCBI Taxonomy" id="2736289"/>
    <lineage>
        <taxon>Bacteria</taxon>
        <taxon>Pseudomonadati</taxon>
        <taxon>Bacteroidota</taxon>
        <taxon>Bacteroidia</taxon>
        <taxon>Bacteroidales</taxon>
        <taxon>Prevotellaceae</taxon>
        <taxon>Xylanibacter</taxon>
    </lineage>
</organism>
<dbReference type="PANTHER" id="PTHR24421:SF10">
    <property type="entry name" value="NITRATE_NITRITE SENSOR PROTEIN NARQ"/>
    <property type="match status" value="1"/>
</dbReference>
<protein>
    <recommendedName>
        <fullName evidence="2">histidine kinase</fullName>
        <ecNumber evidence="2">2.7.13.3</ecNumber>
    </recommendedName>
</protein>
<name>A0ABX2AWK9_9BACT</name>
<evidence type="ECO:0000313" key="14">
    <source>
        <dbReference type="Proteomes" id="UP001193734"/>
    </source>
</evidence>
<keyword evidence="10" id="KW-0812">Transmembrane</keyword>
<dbReference type="RefSeq" id="WP_172178177.1">
    <property type="nucleotide sequence ID" value="NZ_CASGIA010000014.1"/>
</dbReference>
<feature type="domain" description="Histidine kinase/HSP90-like ATPase" evidence="12">
    <location>
        <begin position="499"/>
        <end position="588"/>
    </location>
</feature>
<evidence type="ECO:0000256" key="5">
    <source>
        <dbReference type="ARBA" id="ARBA00022741"/>
    </source>
</evidence>
<dbReference type="CDD" id="cd16917">
    <property type="entry name" value="HATPase_UhpB-NarQ-NarX-like"/>
    <property type="match status" value="1"/>
</dbReference>
<keyword evidence="11" id="KW-0732">Signal</keyword>
<gene>
    <name evidence="13" type="ORF">HPS55_11140</name>
</gene>
<dbReference type="PROSITE" id="PS50005">
    <property type="entry name" value="TPR"/>
    <property type="match status" value="1"/>
</dbReference>
<dbReference type="EC" id="2.7.13.3" evidence="2"/>
<keyword evidence="7" id="KW-0067">ATP-binding</keyword>
<feature type="chain" id="PRO_5046915400" description="histidine kinase" evidence="11">
    <location>
        <begin position="23"/>
        <end position="590"/>
    </location>
</feature>
<evidence type="ECO:0000256" key="1">
    <source>
        <dbReference type="ARBA" id="ARBA00000085"/>
    </source>
</evidence>
<dbReference type="InterPro" id="IPR050482">
    <property type="entry name" value="Sensor_HK_TwoCompSys"/>
</dbReference>
<dbReference type="SUPFAM" id="SSF48452">
    <property type="entry name" value="TPR-like"/>
    <property type="match status" value="1"/>
</dbReference>
<sequence length="590" mass="66398">MKTMLKAVLCLLTILYPIVSTATDADEFARLRATADSLHSIGRTDSVIVEGNRALEMARHSGNASWQLGAHTSLGVFMRSSGKIDEALKHYDEALKIATTDSFRKQADEEALEEVAALYVNLATLHLDMAHKTEATQYAVTAAEWAEQCADRDFKGQIYSAAGSVLTAAGQPDKALTYQQRSYKYAIETGNNDGAMRAAAHIMLTCDRLDRRKEAAEWRERCRSLLPRVTSVMSRLIYYQAECSICMKRHDYRPAIAWFDSILHLDGIQQLPFVMYDCYNNMHEAYSNLGEHRLAYETLLKSNAVRDTLYEQQKAESMRELTVKYNVKEKELALALSKAAQADTRFRLAVALAVLAVVVALFAIYAMVQRRRRHEREMEFAALRHDTERQLTTRYVEGLENERARMARELHDGVCNDLTAMQMMLNDEHPTSPLLPQLDSCREQVRRISHELMPPEFNYATIDEVLRYYIYKVDKATADSRCTYTSAPDDADWSVVPDDVSLEIYRIVQEAVGNAIKHASARTIGVSLNRTDSGIELTVSDNGKPRHTQAAGIGRRTMKQRAAAVGGSLTVTAGDNGTTVRLSLQRFRKD</sequence>
<keyword evidence="14" id="KW-1185">Reference proteome</keyword>
<proteinExistence type="predicted"/>
<dbReference type="EMBL" id="JABKKE010000019">
    <property type="protein sequence ID" value="NPE14869.1"/>
    <property type="molecule type" value="Genomic_DNA"/>
</dbReference>
<dbReference type="GeneID" id="82158319"/>
<comment type="caution">
    <text evidence="13">The sequence shown here is derived from an EMBL/GenBank/DDBJ whole genome shotgun (WGS) entry which is preliminary data.</text>
</comment>
<evidence type="ECO:0000259" key="12">
    <source>
        <dbReference type="SMART" id="SM00387"/>
    </source>
</evidence>
<dbReference type="Pfam" id="PF07730">
    <property type="entry name" value="HisKA_3"/>
    <property type="match status" value="1"/>
</dbReference>
<dbReference type="Gene3D" id="1.25.40.10">
    <property type="entry name" value="Tetratricopeptide repeat domain"/>
    <property type="match status" value="1"/>
</dbReference>
<keyword evidence="3" id="KW-0597">Phosphoprotein</keyword>
<dbReference type="InterPro" id="IPR036890">
    <property type="entry name" value="HATPase_C_sf"/>
</dbReference>
<dbReference type="PANTHER" id="PTHR24421">
    <property type="entry name" value="NITRATE/NITRITE SENSOR PROTEIN NARX-RELATED"/>
    <property type="match status" value="1"/>
</dbReference>
<dbReference type="InterPro" id="IPR011990">
    <property type="entry name" value="TPR-like_helical_dom_sf"/>
</dbReference>
<keyword evidence="4" id="KW-0808">Transferase</keyword>
<feature type="repeat" description="TPR" evidence="9">
    <location>
        <begin position="68"/>
        <end position="101"/>
    </location>
</feature>
<accession>A0ABX2AWK9</accession>